<evidence type="ECO:0000313" key="4">
    <source>
        <dbReference type="Proteomes" id="UP000535415"/>
    </source>
</evidence>
<reference evidence="3 4" key="1">
    <citation type="submission" date="2020-08" db="EMBL/GenBank/DDBJ databases">
        <title>Genomic Encyclopedia of Type Strains, Phase IV (KMG-IV): sequencing the most valuable type-strain genomes for metagenomic binning, comparative biology and taxonomic classification.</title>
        <authorList>
            <person name="Goeker M."/>
        </authorList>
    </citation>
    <scope>NUCLEOTIDE SEQUENCE [LARGE SCALE GENOMIC DNA]</scope>
    <source>
        <strain evidence="3 4">DSM 101064</strain>
    </source>
</reference>
<evidence type="ECO:0000259" key="2">
    <source>
        <dbReference type="Pfam" id="PF07859"/>
    </source>
</evidence>
<evidence type="ECO:0000256" key="1">
    <source>
        <dbReference type="ARBA" id="ARBA00022801"/>
    </source>
</evidence>
<dbReference type="InterPro" id="IPR013094">
    <property type="entry name" value="AB_hydrolase_3"/>
</dbReference>
<accession>A0A7W9BIM6</accession>
<dbReference type="InterPro" id="IPR050300">
    <property type="entry name" value="GDXG_lipolytic_enzyme"/>
</dbReference>
<keyword evidence="1" id="KW-0378">Hydrolase</keyword>
<dbReference type="AlphaFoldDB" id="A0A7W9BIM6"/>
<dbReference type="InterPro" id="IPR029058">
    <property type="entry name" value="AB_hydrolase_fold"/>
</dbReference>
<dbReference type="Proteomes" id="UP000535415">
    <property type="component" value="Unassembled WGS sequence"/>
</dbReference>
<dbReference type="Gene3D" id="3.40.50.1820">
    <property type="entry name" value="alpha/beta hydrolase"/>
    <property type="match status" value="1"/>
</dbReference>
<protein>
    <submittedName>
        <fullName evidence="3">Acetyl esterase/lipase</fullName>
    </submittedName>
</protein>
<dbReference type="GO" id="GO:0016787">
    <property type="term" value="F:hydrolase activity"/>
    <property type="evidence" value="ECO:0007669"/>
    <property type="project" value="UniProtKB-KW"/>
</dbReference>
<sequence>MMRDWDDAYANSAYIPGAEALPALWTQQALDYRQSGVRIDCDVPYGDAPREVFDLIWPDQTPKGLAVFVHGGYWMATDKSMWTHLAEGARAQGWAVCLPSYTLAPDARISQMTQQIQAAIRCAAGFVAGPIRIAGHSAGGHLVTRMACAGQGVDRLEHVTSISGLHDLRPLLQTKMNATLGLDMAEATAESPALLRPSPAVRTTAWVGGNERPEFIRQTQLLGMMWNGFDTNISCHVDVGHDHFSVIEGLKDADSPLTNAFVG</sequence>
<feature type="domain" description="Alpha/beta hydrolase fold-3" evidence="2">
    <location>
        <begin position="67"/>
        <end position="168"/>
    </location>
</feature>
<comment type="caution">
    <text evidence="3">The sequence shown here is derived from an EMBL/GenBank/DDBJ whole genome shotgun (WGS) entry which is preliminary data.</text>
</comment>
<dbReference type="PANTHER" id="PTHR48081:SF33">
    <property type="entry name" value="KYNURENINE FORMAMIDASE"/>
    <property type="match status" value="1"/>
</dbReference>
<gene>
    <name evidence="3" type="ORF">FHS72_000840</name>
</gene>
<name>A0A7W9BIM6_9RHOB</name>
<proteinExistence type="predicted"/>
<dbReference type="EMBL" id="JACIJM010000002">
    <property type="protein sequence ID" value="MBB5721233.1"/>
    <property type="molecule type" value="Genomic_DNA"/>
</dbReference>
<dbReference type="RefSeq" id="WP_221235342.1">
    <property type="nucleotide sequence ID" value="NZ_JACIJM010000002.1"/>
</dbReference>
<dbReference type="SUPFAM" id="SSF53474">
    <property type="entry name" value="alpha/beta-Hydrolases"/>
    <property type="match status" value="1"/>
</dbReference>
<keyword evidence="4" id="KW-1185">Reference proteome</keyword>
<dbReference type="PANTHER" id="PTHR48081">
    <property type="entry name" value="AB HYDROLASE SUPERFAMILY PROTEIN C4A8.06C"/>
    <property type="match status" value="1"/>
</dbReference>
<evidence type="ECO:0000313" key="3">
    <source>
        <dbReference type="EMBL" id="MBB5721233.1"/>
    </source>
</evidence>
<dbReference type="Pfam" id="PF07859">
    <property type="entry name" value="Abhydrolase_3"/>
    <property type="match status" value="1"/>
</dbReference>
<organism evidence="3 4">
    <name type="scientific">Yoonia ponticola</name>
    <dbReference type="NCBI Taxonomy" id="1524255"/>
    <lineage>
        <taxon>Bacteria</taxon>
        <taxon>Pseudomonadati</taxon>
        <taxon>Pseudomonadota</taxon>
        <taxon>Alphaproteobacteria</taxon>
        <taxon>Rhodobacterales</taxon>
        <taxon>Paracoccaceae</taxon>
        <taxon>Yoonia</taxon>
    </lineage>
</organism>